<dbReference type="Pfam" id="PF00076">
    <property type="entry name" value="RRM_1"/>
    <property type="match status" value="1"/>
</dbReference>
<dbReference type="InterPro" id="IPR012677">
    <property type="entry name" value="Nucleotide-bd_a/b_plait_sf"/>
</dbReference>
<keyword evidence="1" id="KW-0694">RNA-binding</keyword>
<feature type="compositionally biased region" description="Gly residues" evidence="2">
    <location>
        <begin position="84"/>
        <end position="101"/>
    </location>
</feature>
<dbReference type="EMBL" id="CM001403">
    <property type="protein sequence ID" value="EHQ26343.1"/>
    <property type="molecule type" value="Genomic_DNA"/>
</dbReference>
<dbReference type="PROSITE" id="PS50102">
    <property type="entry name" value="RRM"/>
    <property type="match status" value="1"/>
</dbReference>
<dbReference type="GO" id="GO:0003723">
    <property type="term" value="F:RNA binding"/>
    <property type="evidence" value="ECO:0007669"/>
    <property type="project" value="UniProtKB-KW"/>
</dbReference>
<dbReference type="Gene3D" id="3.30.70.330">
    <property type="match status" value="1"/>
</dbReference>
<proteinExistence type="predicted"/>
<keyword evidence="5" id="KW-1185">Reference proteome</keyword>
<evidence type="ECO:0000259" key="3">
    <source>
        <dbReference type="PROSITE" id="PS50102"/>
    </source>
</evidence>
<dbReference type="AlphaFoldDB" id="H1YGR4"/>
<feature type="region of interest" description="Disordered" evidence="2">
    <location>
        <begin position="76"/>
        <end position="107"/>
    </location>
</feature>
<dbReference type="PANTHER" id="PTHR48027">
    <property type="entry name" value="HETEROGENEOUS NUCLEAR RIBONUCLEOPROTEIN 87F-RELATED"/>
    <property type="match status" value="1"/>
</dbReference>
<evidence type="ECO:0000313" key="4">
    <source>
        <dbReference type="EMBL" id="EHQ26343.1"/>
    </source>
</evidence>
<evidence type="ECO:0000256" key="2">
    <source>
        <dbReference type="SAM" id="MobiDB-lite"/>
    </source>
</evidence>
<feature type="domain" description="RRM" evidence="3">
    <location>
        <begin position="1"/>
        <end position="79"/>
    </location>
</feature>
<dbReference type="HOGENOM" id="CLU_012062_28_8_10"/>
<organism evidence="4 5">
    <name type="scientific">Mucilaginibacter paludis DSM 18603</name>
    <dbReference type="NCBI Taxonomy" id="714943"/>
    <lineage>
        <taxon>Bacteria</taxon>
        <taxon>Pseudomonadati</taxon>
        <taxon>Bacteroidota</taxon>
        <taxon>Sphingobacteriia</taxon>
        <taxon>Sphingobacteriales</taxon>
        <taxon>Sphingobacteriaceae</taxon>
        <taxon>Mucilaginibacter</taxon>
    </lineage>
</organism>
<dbReference type="SUPFAM" id="SSF54928">
    <property type="entry name" value="RNA-binding domain, RBD"/>
    <property type="match status" value="1"/>
</dbReference>
<name>H1YGR4_9SPHI</name>
<dbReference type="InterPro" id="IPR052462">
    <property type="entry name" value="SLIRP/GR-RBP-like"/>
</dbReference>
<dbReference type="RefSeq" id="WP_008506405.1">
    <property type="nucleotide sequence ID" value="NZ_CM001403.1"/>
</dbReference>
<dbReference type="eggNOG" id="COG0724">
    <property type="taxonomic scope" value="Bacteria"/>
</dbReference>
<sequence>MKIFIAGLPFQVEEEELTAVFGDFGHVKSLRIVKDRETGQSKGFGFVEMTNDDEAKEAIKNMNGADYYGRRISVAEAEDKPRTGGAGGNGGGFKRNSGGQGQKNFNR</sequence>
<dbReference type="SMART" id="SM00360">
    <property type="entry name" value="RRM"/>
    <property type="match status" value="1"/>
</dbReference>
<reference evidence="4" key="1">
    <citation type="submission" date="2011-09" db="EMBL/GenBank/DDBJ databases">
        <title>The permanent draft genome of Mucilaginibacter paludis DSM 18603.</title>
        <authorList>
            <consortium name="US DOE Joint Genome Institute (JGI-PGF)"/>
            <person name="Lucas S."/>
            <person name="Han J."/>
            <person name="Lapidus A."/>
            <person name="Bruce D."/>
            <person name="Goodwin L."/>
            <person name="Pitluck S."/>
            <person name="Peters L."/>
            <person name="Kyrpides N."/>
            <person name="Mavromatis K."/>
            <person name="Ivanova N."/>
            <person name="Mikhailova N."/>
            <person name="Held B."/>
            <person name="Detter J.C."/>
            <person name="Tapia R."/>
            <person name="Han C."/>
            <person name="Land M."/>
            <person name="Hauser L."/>
            <person name="Markowitz V."/>
            <person name="Cheng J.-F."/>
            <person name="Hugenholtz P."/>
            <person name="Woyke T."/>
            <person name="Wu D."/>
            <person name="Tindall B."/>
            <person name="Brambilla E."/>
            <person name="Klenk H.-P."/>
            <person name="Eisen J.A."/>
        </authorList>
    </citation>
    <scope>NUCLEOTIDE SEQUENCE [LARGE SCALE GENOMIC DNA]</scope>
    <source>
        <strain evidence="4">DSM 18603</strain>
    </source>
</reference>
<dbReference type="InterPro" id="IPR000504">
    <property type="entry name" value="RRM_dom"/>
</dbReference>
<evidence type="ECO:0000256" key="1">
    <source>
        <dbReference type="ARBA" id="ARBA00022884"/>
    </source>
</evidence>
<protein>
    <submittedName>
        <fullName evidence="4">RNP-1 like RNA-binding protein</fullName>
    </submittedName>
</protein>
<dbReference type="OrthoDB" id="9798855at2"/>
<accession>H1YGR4</accession>
<dbReference type="InterPro" id="IPR035979">
    <property type="entry name" value="RBD_domain_sf"/>
</dbReference>
<gene>
    <name evidence="4" type="ORF">Mucpa_2206</name>
</gene>
<dbReference type="STRING" id="714943.Mucpa_2206"/>
<evidence type="ECO:0000313" key="5">
    <source>
        <dbReference type="Proteomes" id="UP000002774"/>
    </source>
</evidence>
<dbReference type="Proteomes" id="UP000002774">
    <property type="component" value="Chromosome"/>
</dbReference>